<feature type="transmembrane region" description="Helical" evidence="7">
    <location>
        <begin position="239"/>
        <end position="262"/>
    </location>
</feature>
<feature type="region of interest" description="Disordered" evidence="6">
    <location>
        <begin position="319"/>
        <end position="382"/>
    </location>
</feature>
<dbReference type="InterPro" id="IPR017039">
    <property type="entry name" value="Virul_fac_BrkB"/>
</dbReference>
<feature type="transmembrane region" description="Helical" evidence="7">
    <location>
        <begin position="52"/>
        <end position="78"/>
    </location>
</feature>
<dbReference type="PANTHER" id="PTHR30213:SF0">
    <property type="entry name" value="UPF0761 MEMBRANE PROTEIN YIHY"/>
    <property type="match status" value="1"/>
</dbReference>
<proteinExistence type="predicted"/>
<dbReference type="EMBL" id="JBHSFI010000002">
    <property type="protein sequence ID" value="MFC4627320.1"/>
    <property type="molecule type" value="Genomic_DNA"/>
</dbReference>
<evidence type="ECO:0000256" key="7">
    <source>
        <dbReference type="SAM" id="Phobius"/>
    </source>
</evidence>
<keyword evidence="9" id="KW-1185">Reference proteome</keyword>
<evidence type="ECO:0000256" key="6">
    <source>
        <dbReference type="SAM" id="MobiDB-lite"/>
    </source>
</evidence>
<accession>A0ABV9HEV2</accession>
<dbReference type="Proteomes" id="UP001596011">
    <property type="component" value="Unassembled WGS sequence"/>
</dbReference>
<reference evidence="9" key="1">
    <citation type="journal article" date="2019" name="Int. J. Syst. Evol. Microbiol.">
        <title>The Global Catalogue of Microorganisms (GCM) 10K type strain sequencing project: providing services to taxonomists for standard genome sequencing and annotation.</title>
        <authorList>
            <consortium name="The Broad Institute Genomics Platform"/>
            <consortium name="The Broad Institute Genome Sequencing Center for Infectious Disease"/>
            <person name="Wu L."/>
            <person name="Ma J."/>
        </authorList>
    </citation>
    <scope>NUCLEOTIDE SEQUENCE [LARGE SCALE GENOMIC DNA]</scope>
    <source>
        <strain evidence="9">CCUG 42722</strain>
    </source>
</reference>
<keyword evidence="4 7" id="KW-1133">Transmembrane helix</keyword>
<evidence type="ECO:0000313" key="8">
    <source>
        <dbReference type="EMBL" id="MFC4627320.1"/>
    </source>
</evidence>
<comment type="subcellular location">
    <subcellularLocation>
        <location evidence="1">Cell membrane</location>
        <topology evidence="1">Multi-pass membrane protein</topology>
    </subcellularLocation>
</comment>
<feature type="compositionally biased region" description="Basic and acidic residues" evidence="6">
    <location>
        <begin position="7"/>
        <end position="27"/>
    </location>
</feature>
<evidence type="ECO:0000256" key="1">
    <source>
        <dbReference type="ARBA" id="ARBA00004651"/>
    </source>
</evidence>
<feature type="region of interest" description="Disordered" evidence="6">
    <location>
        <begin position="1"/>
        <end position="27"/>
    </location>
</feature>
<feature type="transmembrane region" description="Helical" evidence="7">
    <location>
        <begin position="274"/>
        <end position="295"/>
    </location>
</feature>
<dbReference type="Pfam" id="PF03631">
    <property type="entry name" value="Virul_fac_BrkB"/>
    <property type="match status" value="1"/>
</dbReference>
<dbReference type="RefSeq" id="WP_377132346.1">
    <property type="nucleotide sequence ID" value="NZ_JBHSFI010000002.1"/>
</dbReference>
<evidence type="ECO:0000256" key="2">
    <source>
        <dbReference type="ARBA" id="ARBA00022475"/>
    </source>
</evidence>
<sequence>MAEINDTSERTDAPHPDDRRKPDAPPDLRKRTWTYVLRNTVRQFSRDQCTDLAAALTYYAVLAAAPALLALVSVLGLVGNGGQAVERVIGTMDGVLPPDVLSVVEPLVQNAAGGGGKAGFALLVGVALALWSASGYVGAFGRAMNQIYEIDEGRPVWKLRPVMLLVTLVAVVIAALIVAAVALSGPVAQAVGDAVGLGSTAVTVWSIAKWPVVLLLVVVLVAILYHVTPNVRQPRMRWLSVGAFVAILVWALASAAFALYVATFSSYDATYGSLAGIIVFLLWLWITNLALLFGAELDAELERGRELQGGIAAEETVQLPPKDARASEKREAKHLKEVERGRELRLAAERDGADKDGADKDGADKDGASKNRRTDDRTDHPA</sequence>
<keyword evidence="2" id="KW-1003">Cell membrane</keyword>
<dbReference type="PANTHER" id="PTHR30213">
    <property type="entry name" value="INNER MEMBRANE PROTEIN YHJD"/>
    <property type="match status" value="1"/>
</dbReference>
<feature type="transmembrane region" description="Helical" evidence="7">
    <location>
        <begin position="120"/>
        <end position="141"/>
    </location>
</feature>
<evidence type="ECO:0000256" key="5">
    <source>
        <dbReference type="ARBA" id="ARBA00023136"/>
    </source>
</evidence>
<keyword evidence="5 7" id="KW-0472">Membrane</keyword>
<evidence type="ECO:0000313" key="9">
    <source>
        <dbReference type="Proteomes" id="UP001596011"/>
    </source>
</evidence>
<evidence type="ECO:0000256" key="4">
    <source>
        <dbReference type="ARBA" id="ARBA00022989"/>
    </source>
</evidence>
<dbReference type="NCBIfam" id="TIGR00765">
    <property type="entry name" value="yihY_not_rbn"/>
    <property type="match status" value="1"/>
</dbReference>
<organism evidence="8 9">
    <name type="scientific">Promicromonospora alba</name>
    <dbReference type="NCBI Taxonomy" id="1616110"/>
    <lineage>
        <taxon>Bacteria</taxon>
        <taxon>Bacillati</taxon>
        <taxon>Actinomycetota</taxon>
        <taxon>Actinomycetes</taxon>
        <taxon>Micrococcales</taxon>
        <taxon>Promicromonosporaceae</taxon>
        <taxon>Promicromonospora</taxon>
    </lineage>
</organism>
<evidence type="ECO:0000256" key="3">
    <source>
        <dbReference type="ARBA" id="ARBA00022692"/>
    </source>
</evidence>
<comment type="caution">
    <text evidence="8">The sequence shown here is derived from an EMBL/GenBank/DDBJ whole genome shotgun (WGS) entry which is preliminary data.</text>
</comment>
<protein>
    <submittedName>
        <fullName evidence="8">YihY/virulence factor BrkB family protein</fullName>
    </submittedName>
</protein>
<feature type="compositionally biased region" description="Basic and acidic residues" evidence="6">
    <location>
        <begin position="322"/>
        <end position="382"/>
    </location>
</feature>
<name>A0ABV9HEV2_9MICO</name>
<gene>
    <name evidence="8" type="ORF">ACFO6V_03685</name>
</gene>
<keyword evidence="3 7" id="KW-0812">Transmembrane</keyword>
<feature type="transmembrane region" description="Helical" evidence="7">
    <location>
        <begin position="162"/>
        <end position="187"/>
    </location>
</feature>
<feature type="transmembrane region" description="Helical" evidence="7">
    <location>
        <begin position="207"/>
        <end position="227"/>
    </location>
</feature>